<sequence length="64" mass="7285">MFDGFVDPAIKRLLASYWLDSFVTTPSNLTGRMTSSVLDKEENILKELQQFGSKNLFVSKNRSI</sequence>
<dbReference type="Proteomes" id="UP001152795">
    <property type="component" value="Unassembled WGS sequence"/>
</dbReference>
<evidence type="ECO:0000313" key="2">
    <source>
        <dbReference type="Proteomes" id="UP001152795"/>
    </source>
</evidence>
<protein>
    <submittedName>
        <fullName evidence="1">Uncharacterized protein</fullName>
    </submittedName>
</protein>
<comment type="caution">
    <text evidence="1">The sequence shown here is derived from an EMBL/GenBank/DDBJ whole genome shotgun (WGS) entry which is preliminary data.</text>
</comment>
<gene>
    <name evidence="1" type="ORF">PACLA_8A070984</name>
</gene>
<dbReference type="AlphaFoldDB" id="A0A6S7KU05"/>
<name>A0A6S7KU05_PARCT</name>
<proteinExistence type="predicted"/>
<evidence type="ECO:0000313" key="1">
    <source>
        <dbReference type="EMBL" id="CAB4045600.1"/>
    </source>
</evidence>
<keyword evidence="2" id="KW-1185">Reference proteome</keyword>
<organism evidence="1 2">
    <name type="scientific">Paramuricea clavata</name>
    <name type="common">Red gorgonian</name>
    <name type="synonym">Violescent sea-whip</name>
    <dbReference type="NCBI Taxonomy" id="317549"/>
    <lineage>
        <taxon>Eukaryota</taxon>
        <taxon>Metazoa</taxon>
        <taxon>Cnidaria</taxon>
        <taxon>Anthozoa</taxon>
        <taxon>Octocorallia</taxon>
        <taxon>Malacalcyonacea</taxon>
        <taxon>Plexauridae</taxon>
        <taxon>Paramuricea</taxon>
    </lineage>
</organism>
<accession>A0A6S7KU05</accession>
<reference evidence="1" key="1">
    <citation type="submission" date="2020-04" db="EMBL/GenBank/DDBJ databases">
        <authorList>
            <person name="Alioto T."/>
            <person name="Alioto T."/>
            <person name="Gomez Garrido J."/>
        </authorList>
    </citation>
    <scope>NUCLEOTIDE SEQUENCE</scope>
    <source>
        <strain evidence="1">A484AB</strain>
    </source>
</reference>
<dbReference type="EMBL" id="CACRXK020040508">
    <property type="protein sequence ID" value="CAB4045600.1"/>
    <property type="molecule type" value="Genomic_DNA"/>
</dbReference>